<dbReference type="Gene3D" id="3.40.605.10">
    <property type="entry name" value="Aldehyde Dehydrogenase, Chain A, domain 1"/>
    <property type="match status" value="1"/>
</dbReference>
<dbReference type="InterPro" id="IPR016161">
    <property type="entry name" value="Ald_DH/histidinol_DH"/>
</dbReference>
<evidence type="ECO:0000313" key="7">
    <source>
        <dbReference type="EMBL" id="SDH83278.1"/>
    </source>
</evidence>
<name>A0A1G8FMD5_9BACI</name>
<dbReference type="FunFam" id="3.40.309.10:FF:000009">
    <property type="entry name" value="Aldehyde dehydrogenase A"/>
    <property type="match status" value="1"/>
</dbReference>
<dbReference type="Gene3D" id="3.40.309.10">
    <property type="entry name" value="Aldehyde Dehydrogenase, Chain A, domain 2"/>
    <property type="match status" value="1"/>
</dbReference>
<gene>
    <name evidence="7" type="ORF">SAMN05216352_1036</name>
</gene>
<dbReference type="EMBL" id="FNDU01000003">
    <property type="protein sequence ID" value="SDH83278.1"/>
    <property type="molecule type" value="Genomic_DNA"/>
</dbReference>
<organism evidence="7 8">
    <name type="scientific">Alteribacillus bidgolensis</name>
    <dbReference type="NCBI Taxonomy" id="930129"/>
    <lineage>
        <taxon>Bacteria</taxon>
        <taxon>Bacillati</taxon>
        <taxon>Bacillota</taxon>
        <taxon>Bacilli</taxon>
        <taxon>Bacillales</taxon>
        <taxon>Bacillaceae</taxon>
        <taxon>Alteribacillus</taxon>
    </lineage>
</organism>
<feature type="active site" evidence="4">
    <location>
        <position position="255"/>
    </location>
</feature>
<evidence type="ECO:0000313" key="8">
    <source>
        <dbReference type="Proteomes" id="UP000199017"/>
    </source>
</evidence>
<dbReference type="GO" id="GO:0004030">
    <property type="term" value="F:aldehyde dehydrogenase [NAD(P)+] activity"/>
    <property type="evidence" value="ECO:0007669"/>
    <property type="project" value="UniProtKB-ARBA"/>
</dbReference>
<evidence type="ECO:0000256" key="2">
    <source>
        <dbReference type="ARBA" id="ARBA00009986"/>
    </source>
</evidence>
<dbReference type="PROSITE" id="PS00687">
    <property type="entry name" value="ALDEHYDE_DEHYDR_GLU"/>
    <property type="match status" value="1"/>
</dbReference>
<dbReference type="InterPro" id="IPR050740">
    <property type="entry name" value="Aldehyde_DH_Superfamily"/>
</dbReference>
<feature type="domain" description="Aldehyde dehydrogenase" evidence="6">
    <location>
        <begin position="22"/>
        <end position="480"/>
    </location>
</feature>
<reference evidence="7 8" key="1">
    <citation type="submission" date="2016-10" db="EMBL/GenBank/DDBJ databases">
        <authorList>
            <person name="de Groot N.N."/>
        </authorList>
    </citation>
    <scope>NUCLEOTIDE SEQUENCE [LARGE SCALE GENOMIC DNA]</scope>
    <source>
        <strain evidence="8">P4B,CCM 7963,CECT 7998,DSM 25260,IBRC-M 10614,KCTC 13821</strain>
    </source>
</reference>
<dbReference type="InterPro" id="IPR029510">
    <property type="entry name" value="Ald_DH_CS_GLU"/>
</dbReference>
<dbReference type="InterPro" id="IPR016160">
    <property type="entry name" value="Ald_DH_CS_CYS"/>
</dbReference>
<dbReference type="InterPro" id="IPR016163">
    <property type="entry name" value="Ald_DH_C"/>
</dbReference>
<comment type="similarity">
    <text evidence="2 5">Belongs to the aldehyde dehydrogenase family.</text>
</comment>
<dbReference type="CDD" id="cd07088">
    <property type="entry name" value="ALDH_LactADH-AldA"/>
    <property type="match status" value="1"/>
</dbReference>
<sequence>MKEVNALTKEYQMYIDGELVDSSNQETIEVTNPATESVISTVPKATLEDAQKAIESSEKAQKEWRKKSSSERAKYLFAICHEIRSNVDELATVISEEMGKTFDLAKVEVSVTADYFEYIAGWARKYEGEIVPSDRENENILIYKQPIGVVAGILPWNFPFFLIARKAAPALLTGNTIVLKPSSISPNNALEFAKILDEVGLPKGVINIVTGAGSVVGEELSKNPKISMISLTGSTGAGMKVMEKASQNITNVSLELGGKAPSIVMDDANIDLAVKSVVDSRVINTGQVCNCTERVYVHEGIADEFITKITKAMSEVTFGNPLENKSVDMGPLSSEDGLKNVEDMVGRAVEGGAKVLTGGKRGDDTKGYYYEPTVLVNVDNSMEIMREEIFGPVLPISSFSTLDEAIELANDCQYGLTSAIFTQDINHIMRASNELEFGETYVNRESFEAIQGFHAGWKKSGIGGADGKHGLEEFLQTHAVYIQY</sequence>
<dbReference type="GO" id="GO:0005829">
    <property type="term" value="C:cytosol"/>
    <property type="evidence" value="ECO:0007669"/>
    <property type="project" value="TreeGrafter"/>
</dbReference>
<dbReference type="PROSITE" id="PS00070">
    <property type="entry name" value="ALDEHYDE_DEHYDR_CYS"/>
    <property type="match status" value="1"/>
</dbReference>
<evidence type="ECO:0000259" key="6">
    <source>
        <dbReference type="Pfam" id="PF00171"/>
    </source>
</evidence>
<evidence type="ECO:0000256" key="1">
    <source>
        <dbReference type="ARBA" id="ARBA00004921"/>
    </source>
</evidence>
<dbReference type="Pfam" id="PF00171">
    <property type="entry name" value="Aldedh"/>
    <property type="match status" value="1"/>
</dbReference>
<dbReference type="InterPro" id="IPR015590">
    <property type="entry name" value="Aldehyde_DH_dom"/>
</dbReference>
<dbReference type="Proteomes" id="UP000199017">
    <property type="component" value="Unassembled WGS sequence"/>
</dbReference>
<dbReference type="GO" id="GO:0016052">
    <property type="term" value="P:carbohydrate catabolic process"/>
    <property type="evidence" value="ECO:0007669"/>
    <property type="project" value="UniProtKB-ARBA"/>
</dbReference>
<dbReference type="GO" id="GO:0042802">
    <property type="term" value="F:identical protein binding"/>
    <property type="evidence" value="ECO:0007669"/>
    <property type="project" value="UniProtKB-ARBA"/>
</dbReference>
<evidence type="ECO:0000256" key="4">
    <source>
        <dbReference type="PROSITE-ProRule" id="PRU10007"/>
    </source>
</evidence>
<proteinExistence type="inferred from homology"/>
<keyword evidence="8" id="KW-1185">Reference proteome</keyword>
<comment type="pathway">
    <text evidence="1">Carbohydrate degradation.</text>
</comment>
<dbReference type="GO" id="GO:0009450">
    <property type="term" value="P:gamma-aminobutyric acid catabolic process"/>
    <property type="evidence" value="ECO:0007669"/>
    <property type="project" value="TreeGrafter"/>
</dbReference>
<dbReference type="GO" id="GO:0004777">
    <property type="term" value="F:succinate-semialdehyde dehydrogenase (NAD+) activity"/>
    <property type="evidence" value="ECO:0007669"/>
    <property type="project" value="TreeGrafter"/>
</dbReference>
<dbReference type="STRING" id="930129.SAMN05216352_1036"/>
<dbReference type="PANTHER" id="PTHR43353:SF5">
    <property type="entry name" value="SUCCINATE-SEMIALDEHYDE DEHYDROGENASE, MITOCHONDRIAL"/>
    <property type="match status" value="1"/>
</dbReference>
<dbReference type="InterPro" id="IPR016162">
    <property type="entry name" value="Ald_DH_N"/>
</dbReference>
<dbReference type="OrthoDB" id="9762913at2"/>
<evidence type="ECO:0000256" key="3">
    <source>
        <dbReference type="ARBA" id="ARBA00023002"/>
    </source>
</evidence>
<dbReference type="NCBIfam" id="NF007497">
    <property type="entry name" value="PRK10090.1"/>
    <property type="match status" value="1"/>
</dbReference>
<dbReference type="FunFam" id="3.40.605.10:FF:000022">
    <property type="entry name" value="Aldehyde dehydrogenase A"/>
    <property type="match status" value="1"/>
</dbReference>
<keyword evidence="3 5" id="KW-0560">Oxidoreductase</keyword>
<dbReference type="SUPFAM" id="SSF53720">
    <property type="entry name" value="ALDH-like"/>
    <property type="match status" value="1"/>
</dbReference>
<dbReference type="PANTHER" id="PTHR43353">
    <property type="entry name" value="SUCCINATE-SEMIALDEHYDE DEHYDROGENASE, MITOCHONDRIAL"/>
    <property type="match status" value="1"/>
</dbReference>
<dbReference type="RefSeq" id="WP_091582143.1">
    <property type="nucleotide sequence ID" value="NZ_FNDU01000003.1"/>
</dbReference>
<evidence type="ECO:0000256" key="5">
    <source>
        <dbReference type="RuleBase" id="RU003345"/>
    </source>
</evidence>
<accession>A0A1G8FMD5</accession>
<protein>
    <submittedName>
        <fullName evidence="7">Lactaldehyde dehydrogenase</fullName>
    </submittedName>
</protein>
<dbReference type="AlphaFoldDB" id="A0A1G8FMD5"/>